<dbReference type="AlphaFoldDB" id="A0ABD3XMM9"/>
<proteinExistence type="predicted"/>
<accession>A0ABD3XMM9</accession>
<organism evidence="3 4">
    <name type="scientific">Sinanodonta woodiana</name>
    <name type="common">Chinese pond mussel</name>
    <name type="synonym">Anodonta woodiana</name>
    <dbReference type="NCBI Taxonomy" id="1069815"/>
    <lineage>
        <taxon>Eukaryota</taxon>
        <taxon>Metazoa</taxon>
        <taxon>Spiralia</taxon>
        <taxon>Lophotrochozoa</taxon>
        <taxon>Mollusca</taxon>
        <taxon>Bivalvia</taxon>
        <taxon>Autobranchia</taxon>
        <taxon>Heteroconchia</taxon>
        <taxon>Palaeoheterodonta</taxon>
        <taxon>Unionida</taxon>
        <taxon>Unionoidea</taxon>
        <taxon>Unionidae</taxon>
        <taxon>Unioninae</taxon>
        <taxon>Sinanodonta</taxon>
    </lineage>
</organism>
<dbReference type="InterPro" id="IPR001283">
    <property type="entry name" value="CRISP-related"/>
</dbReference>
<dbReference type="InterPro" id="IPR035940">
    <property type="entry name" value="CAP_sf"/>
</dbReference>
<reference evidence="3 4" key="1">
    <citation type="submission" date="2024-11" db="EMBL/GenBank/DDBJ databases">
        <title>Chromosome-level genome assembly of the freshwater bivalve Anodonta woodiana.</title>
        <authorList>
            <person name="Chen X."/>
        </authorList>
    </citation>
    <scope>NUCLEOTIDE SEQUENCE [LARGE SCALE GENOMIC DNA]</scope>
    <source>
        <strain evidence="3">MN2024</strain>
        <tissue evidence="3">Gills</tissue>
    </source>
</reference>
<gene>
    <name evidence="3" type="ORF">ACJMK2_026302</name>
</gene>
<protein>
    <recommendedName>
        <fullName evidence="2">SCP domain-containing protein</fullName>
    </recommendedName>
</protein>
<dbReference type="Pfam" id="PF00188">
    <property type="entry name" value="CAP"/>
    <property type="match status" value="1"/>
</dbReference>
<dbReference type="Proteomes" id="UP001634394">
    <property type="component" value="Unassembled WGS sequence"/>
</dbReference>
<evidence type="ECO:0000259" key="2">
    <source>
        <dbReference type="SMART" id="SM00198"/>
    </source>
</evidence>
<feature type="signal peptide" evidence="1">
    <location>
        <begin position="1"/>
        <end position="20"/>
    </location>
</feature>
<keyword evidence="4" id="KW-1185">Reference proteome</keyword>
<evidence type="ECO:0000313" key="3">
    <source>
        <dbReference type="EMBL" id="KAL3886297.1"/>
    </source>
</evidence>
<evidence type="ECO:0000256" key="1">
    <source>
        <dbReference type="SAM" id="SignalP"/>
    </source>
</evidence>
<dbReference type="Gene3D" id="3.40.33.10">
    <property type="entry name" value="CAP"/>
    <property type="match status" value="1"/>
</dbReference>
<keyword evidence="1" id="KW-0732">Signal</keyword>
<sequence length="250" mass="27586">MKISGYFQAILLASISMAYGAILTSSEDIYFCNRQIETGVDDAVVGDPHYEMKEIQLDPVSVEEENLIVLMHESYRAQVQSTNMMKLRYHAGIAEKAQALADSCVFSHDTAQNRSVAELPGVYVGQNICKGHSSWAACIDNWAIEKNNFALGIGSTNGGVIGHYTQMMLWKVMAIGCGFNTCGGSRLYVCNYAYGQFSSDVKIPWRNGNQCADCPNTCTVDGFCDCGGIFCDSEYKVMAPTCECKMWWII</sequence>
<feature type="domain" description="SCP" evidence="2">
    <location>
        <begin position="63"/>
        <end position="199"/>
    </location>
</feature>
<evidence type="ECO:0000313" key="4">
    <source>
        <dbReference type="Proteomes" id="UP001634394"/>
    </source>
</evidence>
<dbReference type="InterPro" id="IPR014044">
    <property type="entry name" value="CAP_dom"/>
</dbReference>
<feature type="chain" id="PRO_5044838212" description="SCP domain-containing protein" evidence="1">
    <location>
        <begin position="21"/>
        <end position="250"/>
    </location>
</feature>
<dbReference type="SUPFAM" id="SSF55797">
    <property type="entry name" value="PR-1-like"/>
    <property type="match status" value="1"/>
</dbReference>
<comment type="caution">
    <text evidence="3">The sequence shown here is derived from an EMBL/GenBank/DDBJ whole genome shotgun (WGS) entry which is preliminary data.</text>
</comment>
<name>A0ABD3XMM9_SINWO</name>
<dbReference type="EMBL" id="JBJQND010000002">
    <property type="protein sequence ID" value="KAL3886297.1"/>
    <property type="molecule type" value="Genomic_DNA"/>
</dbReference>
<dbReference type="SMART" id="SM00198">
    <property type="entry name" value="SCP"/>
    <property type="match status" value="1"/>
</dbReference>
<dbReference type="PANTHER" id="PTHR10334">
    <property type="entry name" value="CYSTEINE-RICH SECRETORY PROTEIN-RELATED"/>
    <property type="match status" value="1"/>
</dbReference>